<evidence type="ECO:0000313" key="1">
    <source>
        <dbReference type="EMBL" id="CAH1772460.1"/>
    </source>
</evidence>
<dbReference type="Proteomes" id="UP000749559">
    <property type="component" value="Unassembled WGS sequence"/>
</dbReference>
<accession>A0A8J1Y9R4</accession>
<proteinExistence type="predicted"/>
<comment type="caution">
    <text evidence="1">The sequence shown here is derived from an EMBL/GenBank/DDBJ whole genome shotgun (WGS) entry which is preliminary data.</text>
</comment>
<sequence length="272" mass="29833">MVDVHTNASDHKYCGPVYLAVIVDSKDVIPESNEDNNMAVIPITVLCFGDVFALGDSSLDVGYGQTEMYRGVEYTVTLDTTIYNIYSSDLTEGKENWQLNLYLSNFPTINQGSQALLLNTFTSVTYPNGVSPLLGLHSGESLKVEDIQYNIAADMIPADMGYRYIVLSLDLPSGVPYQDIIRVNNVKAWPLAIKDTSPGVDIVVTEFDIAEAQVVVDGATNVSITVTGSVDLDDQDPSLVNSVLYWSLDDQLDDSDLESGHCHHQWLSQHST</sequence>
<keyword evidence="2" id="KW-1185">Reference proteome</keyword>
<dbReference type="Gene3D" id="2.60.40.10">
    <property type="entry name" value="Immunoglobulins"/>
    <property type="match status" value="1"/>
</dbReference>
<organism evidence="1 2">
    <name type="scientific">Owenia fusiformis</name>
    <name type="common">Polychaete worm</name>
    <dbReference type="NCBI Taxonomy" id="6347"/>
    <lineage>
        <taxon>Eukaryota</taxon>
        <taxon>Metazoa</taxon>
        <taxon>Spiralia</taxon>
        <taxon>Lophotrochozoa</taxon>
        <taxon>Annelida</taxon>
        <taxon>Polychaeta</taxon>
        <taxon>Sedentaria</taxon>
        <taxon>Canalipalpata</taxon>
        <taxon>Sabellida</taxon>
        <taxon>Oweniida</taxon>
        <taxon>Oweniidae</taxon>
        <taxon>Owenia</taxon>
    </lineage>
</organism>
<dbReference type="EMBL" id="CAIIXF020000001">
    <property type="protein sequence ID" value="CAH1772460.1"/>
    <property type="molecule type" value="Genomic_DNA"/>
</dbReference>
<reference evidence="1" key="1">
    <citation type="submission" date="2022-03" db="EMBL/GenBank/DDBJ databases">
        <authorList>
            <person name="Martin C."/>
        </authorList>
    </citation>
    <scope>NUCLEOTIDE SEQUENCE</scope>
</reference>
<evidence type="ECO:0000313" key="2">
    <source>
        <dbReference type="Proteomes" id="UP000749559"/>
    </source>
</evidence>
<protein>
    <submittedName>
        <fullName evidence="1">Uncharacterized protein</fullName>
    </submittedName>
</protein>
<dbReference type="InterPro" id="IPR013783">
    <property type="entry name" value="Ig-like_fold"/>
</dbReference>
<dbReference type="AlphaFoldDB" id="A0A8J1Y9R4"/>
<gene>
    <name evidence="1" type="ORF">OFUS_LOCUS224</name>
</gene>
<name>A0A8J1Y9R4_OWEFU</name>